<sequence>MFDDIRESGVTITNIAVEELELPVRGCRGAADSQEALTLTLNVETFILTGDISRKRLFKTRRGTFRATARNSVVTCTIPSKTTPHNTVELLSKDTFSFPQGNLTNVGTFF</sequence>
<comment type="caution">
    <text evidence="1">The sequence shown here is derived from an EMBL/GenBank/DDBJ whole genome shotgun (WGS) entry which is preliminary data.</text>
</comment>
<reference evidence="1" key="1">
    <citation type="submission" date="2023-03" db="EMBL/GenBank/DDBJ databases">
        <authorList>
            <person name="Steffen K."/>
            <person name="Cardenas P."/>
        </authorList>
    </citation>
    <scope>NUCLEOTIDE SEQUENCE</scope>
</reference>
<gene>
    <name evidence="1" type="ORF">GBAR_LOCUS28320</name>
</gene>
<name>A0AA35TNY3_GEOBA</name>
<organism evidence="1 2">
    <name type="scientific">Geodia barretti</name>
    <name type="common">Barrett's horny sponge</name>
    <dbReference type="NCBI Taxonomy" id="519541"/>
    <lineage>
        <taxon>Eukaryota</taxon>
        <taxon>Metazoa</taxon>
        <taxon>Porifera</taxon>
        <taxon>Demospongiae</taxon>
        <taxon>Heteroscleromorpha</taxon>
        <taxon>Tetractinellida</taxon>
        <taxon>Astrophorina</taxon>
        <taxon>Geodiidae</taxon>
        <taxon>Geodia</taxon>
    </lineage>
</organism>
<proteinExistence type="predicted"/>
<dbReference type="AlphaFoldDB" id="A0AA35TNY3"/>
<keyword evidence="2" id="KW-1185">Reference proteome</keyword>
<accession>A0AA35TNY3</accession>
<protein>
    <submittedName>
        <fullName evidence="1">Uncharacterized protein</fullName>
    </submittedName>
</protein>
<dbReference type="Proteomes" id="UP001174909">
    <property type="component" value="Unassembled WGS sequence"/>
</dbReference>
<evidence type="ECO:0000313" key="2">
    <source>
        <dbReference type="Proteomes" id="UP001174909"/>
    </source>
</evidence>
<evidence type="ECO:0000313" key="1">
    <source>
        <dbReference type="EMBL" id="CAI8051750.1"/>
    </source>
</evidence>
<dbReference type="EMBL" id="CASHTH010003955">
    <property type="protein sequence ID" value="CAI8051750.1"/>
    <property type="molecule type" value="Genomic_DNA"/>
</dbReference>